<dbReference type="OrthoDB" id="5148209at2"/>
<dbReference type="SUPFAM" id="SSF47413">
    <property type="entry name" value="lambda repressor-like DNA-binding domains"/>
    <property type="match status" value="1"/>
</dbReference>
<dbReference type="GO" id="GO:0003677">
    <property type="term" value="F:DNA binding"/>
    <property type="evidence" value="ECO:0007669"/>
    <property type="project" value="InterPro"/>
</dbReference>
<dbReference type="EMBL" id="PHQP01000009">
    <property type="protein sequence ID" value="RAV34654.1"/>
    <property type="molecule type" value="Genomic_DNA"/>
</dbReference>
<sequence length="101" mass="10866">MTNATHLAGVIPAWEVRHRIQRAREVAGLRQPQLAEAIGVSRATLANVEQGVREPRRGELIAIAFATGVDLQWLETGNAPAGNDPEGGVMVGHQGLEPRTR</sequence>
<dbReference type="SMART" id="SM00530">
    <property type="entry name" value="HTH_XRE"/>
    <property type="match status" value="1"/>
</dbReference>
<accession>A0A364VDF9</accession>
<feature type="region of interest" description="Disordered" evidence="1">
    <location>
        <begin position="76"/>
        <end position="101"/>
    </location>
</feature>
<evidence type="ECO:0000256" key="1">
    <source>
        <dbReference type="SAM" id="MobiDB-lite"/>
    </source>
</evidence>
<protein>
    <submittedName>
        <fullName evidence="3">XRE family transcriptional regulator</fullName>
    </submittedName>
</protein>
<evidence type="ECO:0000313" key="4">
    <source>
        <dbReference type="Proteomes" id="UP000251047"/>
    </source>
</evidence>
<dbReference type="InterPro" id="IPR010982">
    <property type="entry name" value="Lambda_DNA-bd_dom_sf"/>
</dbReference>
<gene>
    <name evidence="3" type="ORF">CWC39_02125</name>
</gene>
<dbReference type="InterPro" id="IPR001387">
    <property type="entry name" value="Cro/C1-type_HTH"/>
</dbReference>
<reference evidence="3 4" key="1">
    <citation type="journal article" date="2018" name="Syst. Appl. Microbiol.">
        <title>Corynebacterium heidelbergense sp. nov., isolated from the preen glands of Egyptian geese (Alopochen aegyptiacus).</title>
        <authorList>
            <person name="Braun M.S."/>
            <person name="Wang E."/>
            <person name="Zimmermann S."/>
            <person name="Wink M."/>
        </authorList>
    </citation>
    <scope>NUCLEOTIDE SEQUENCE [LARGE SCALE GENOMIC DNA]</scope>
    <source>
        <strain evidence="3 4">DSM 104638</strain>
    </source>
</reference>
<proteinExistence type="predicted"/>
<dbReference type="Gene3D" id="1.10.260.40">
    <property type="entry name" value="lambda repressor-like DNA-binding domains"/>
    <property type="match status" value="1"/>
</dbReference>
<evidence type="ECO:0000259" key="2">
    <source>
        <dbReference type="PROSITE" id="PS50943"/>
    </source>
</evidence>
<dbReference type="Proteomes" id="UP000251047">
    <property type="component" value="Unassembled WGS sequence"/>
</dbReference>
<comment type="caution">
    <text evidence="3">The sequence shown here is derived from an EMBL/GenBank/DDBJ whole genome shotgun (WGS) entry which is preliminary data.</text>
</comment>
<name>A0A364VDF9_9CORY</name>
<organism evidence="3 4">
    <name type="scientific">Corynebacterium heidelbergense</name>
    <dbReference type="NCBI Taxonomy" id="2055947"/>
    <lineage>
        <taxon>Bacteria</taxon>
        <taxon>Bacillati</taxon>
        <taxon>Actinomycetota</taxon>
        <taxon>Actinomycetes</taxon>
        <taxon>Mycobacteriales</taxon>
        <taxon>Corynebacteriaceae</taxon>
        <taxon>Corynebacterium</taxon>
    </lineage>
</organism>
<feature type="domain" description="HTH cro/C1-type" evidence="2">
    <location>
        <begin position="20"/>
        <end position="74"/>
    </location>
</feature>
<dbReference type="Pfam" id="PF01381">
    <property type="entry name" value="HTH_3"/>
    <property type="match status" value="1"/>
</dbReference>
<evidence type="ECO:0000313" key="3">
    <source>
        <dbReference type="EMBL" id="RAV34654.1"/>
    </source>
</evidence>
<dbReference type="AlphaFoldDB" id="A0A364VDF9"/>
<dbReference type="RefSeq" id="WP_112768907.1">
    <property type="nucleotide sequence ID" value="NZ_CP063191.1"/>
</dbReference>
<dbReference type="CDD" id="cd00093">
    <property type="entry name" value="HTH_XRE"/>
    <property type="match status" value="1"/>
</dbReference>
<dbReference type="PROSITE" id="PS50943">
    <property type="entry name" value="HTH_CROC1"/>
    <property type="match status" value="1"/>
</dbReference>